<feature type="modified residue" description="N6-(pyridoxal phosphate)lysine" evidence="5 7">
    <location>
        <position position="60"/>
    </location>
</feature>
<dbReference type="Pfam" id="PF02784">
    <property type="entry name" value="Orn_Arg_deC_N"/>
    <property type="match status" value="1"/>
</dbReference>
<dbReference type="InterPro" id="IPR000183">
    <property type="entry name" value="Orn/DAP/Arg_de-COase"/>
</dbReference>
<evidence type="ECO:0000313" key="11">
    <source>
        <dbReference type="EMBL" id="GGH31092.1"/>
    </source>
</evidence>
<comment type="function">
    <text evidence="5">Specifically catalyzes the decarboxylation of meso-diaminopimelate (meso-DAP) to L-lysine.</text>
</comment>
<reference evidence="11" key="1">
    <citation type="journal article" date="2014" name="Int. J. Syst. Evol. Microbiol.">
        <title>Complete genome sequence of Corynebacterium casei LMG S-19264T (=DSM 44701T), isolated from a smear-ripened cheese.</title>
        <authorList>
            <consortium name="US DOE Joint Genome Institute (JGI-PGF)"/>
            <person name="Walter F."/>
            <person name="Albersmeier A."/>
            <person name="Kalinowski J."/>
            <person name="Ruckert C."/>
        </authorList>
    </citation>
    <scope>NUCLEOTIDE SEQUENCE</scope>
    <source>
        <strain evidence="11">CGMCC 1.12214</strain>
    </source>
</reference>
<dbReference type="PANTHER" id="PTHR43727:SF2">
    <property type="entry name" value="GROUP IV DECARBOXYLASE"/>
    <property type="match status" value="1"/>
</dbReference>
<feature type="binding site" evidence="5">
    <location>
        <begin position="275"/>
        <end position="278"/>
    </location>
    <ligand>
        <name>pyridoxal 5'-phosphate</name>
        <dbReference type="ChEBI" id="CHEBI:597326"/>
    </ligand>
</feature>
<accession>A0A917MLN3</accession>
<dbReference type="GO" id="GO:0008836">
    <property type="term" value="F:diaminopimelate decarboxylase activity"/>
    <property type="evidence" value="ECO:0007669"/>
    <property type="project" value="UniProtKB-UniRule"/>
</dbReference>
<dbReference type="PRINTS" id="PR01179">
    <property type="entry name" value="ODADCRBXLASE"/>
</dbReference>
<dbReference type="GO" id="GO:0009089">
    <property type="term" value="P:lysine biosynthetic process via diaminopimelate"/>
    <property type="evidence" value="ECO:0007669"/>
    <property type="project" value="UniProtKB-UniRule"/>
</dbReference>
<dbReference type="RefSeq" id="WP_188519785.1">
    <property type="nucleotide sequence ID" value="NZ_BMES01000003.1"/>
</dbReference>
<evidence type="ECO:0000256" key="1">
    <source>
        <dbReference type="ARBA" id="ARBA00001933"/>
    </source>
</evidence>
<dbReference type="PROSITE" id="PS00879">
    <property type="entry name" value="ODR_DC_2_2"/>
    <property type="match status" value="1"/>
</dbReference>
<dbReference type="Gene3D" id="3.20.20.10">
    <property type="entry name" value="Alanine racemase"/>
    <property type="match status" value="1"/>
</dbReference>
<reference evidence="11" key="2">
    <citation type="submission" date="2020-09" db="EMBL/GenBank/DDBJ databases">
        <authorList>
            <person name="Sun Q."/>
            <person name="Zhou Y."/>
        </authorList>
    </citation>
    <scope>NUCLEOTIDE SEQUENCE</scope>
    <source>
        <strain evidence="11">CGMCC 1.12214</strain>
    </source>
</reference>
<keyword evidence="12" id="KW-1185">Reference proteome</keyword>
<dbReference type="PRINTS" id="PR01181">
    <property type="entry name" value="DAPDCRBXLASE"/>
</dbReference>
<evidence type="ECO:0000256" key="4">
    <source>
        <dbReference type="ARBA" id="ARBA00023239"/>
    </source>
</evidence>
<dbReference type="AlphaFoldDB" id="A0A917MLN3"/>
<dbReference type="Pfam" id="PF00278">
    <property type="entry name" value="Orn_DAP_Arg_deC"/>
    <property type="match status" value="1"/>
</dbReference>
<dbReference type="InterPro" id="IPR002986">
    <property type="entry name" value="DAP_deCOOHase_LysA"/>
</dbReference>
<dbReference type="InterPro" id="IPR022644">
    <property type="entry name" value="De-COase2_N"/>
</dbReference>
<feature type="binding site" evidence="5">
    <location>
        <position position="278"/>
    </location>
    <ligand>
        <name>substrate</name>
    </ligand>
</feature>
<dbReference type="FunFam" id="3.20.20.10:FF:000003">
    <property type="entry name" value="Diaminopimelate decarboxylase"/>
    <property type="match status" value="1"/>
</dbReference>
<dbReference type="InterPro" id="IPR022643">
    <property type="entry name" value="De-COase2_C"/>
</dbReference>
<evidence type="ECO:0000259" key="10">
    <source>
        <dbReference type="Pfam" id="PF02784"/>
    </source>
</evidence>
<proteinExistence type="inferred from homology"/>
<protein>
    <recommendedName>
        <fullName evidence="5 6">Diaminopimelate decarboxylase</fullName>
        <shortName evidence="5">DAP decarboxylase</shortName>
        <shortName evidence="5">DAPDC</shortName>
        <ecNumber evidence="5 6">4.1.1.20</ecNumber>
    </recommendedName>
</protein>
<comment type="subunit">
    <text evidence="5">Homodimer.</text>
</comment>
<comment type="catalytic activity">
    <reaction evidence="5 8">
        <text>meso-2,6-diaminopimelate + H(+) = L-lysine + CO2</text>
        <dbReference type="Rhea" id="RHEA:15101"/>
        <dbReference type="ChEBI" id="CHEBI:15378"/>
        <dbReference type="ChEBI" id="CHEBI:16526"/>
        <dbReference type="ChEBI" id="CHEBI:32551"/>
        <dbReference type="ChEBI" id="CHEBI:57791"/>
        <dbReference type="EC" id="4.1.1.20"/>
    </reaction>
</comment>
<feature type="binding site" evidence="5">
    <location>
        <position position="346"/>
    </location>
    <ligand>
        <name>substrate</name>
    </ligand>
</feature>
<comment type="caution">
    <text evidence="11">The sequence shown here is derived from an EMBL/GenBank/DDBJ whole genome shotgun (WGS) entry which is preliminary data.</text>
</comment>
<dbReference type="NCBIfam" id="TIGR01048">
    <property type="entry name" value="lysA"/>
    <property type="match status" value="1"/>
</dbReference>
<dbReference type="CDD" id="cd06828">
    <property type="entry name" value="PLPDE_III_DapDC"/>
    <property type="match status" value="1"/>
</dbReference>
<gene>
    <name evidence="5 11" type="primary">lysA</name>
    <name evidence="11" type="ORF">GCM10007036_42070</name>
</gene>
<evidence type="ECO:0000259" key="9">
    <source>
        <dbReference type="Pfam" id="PF00278"/>
    </source>
</evidence>
<dbReference type="PANTHER" id="PTHR43727">
    <property type="entry name" value="DIAMINOPIMELATE DECARBOXYLASE"/>
    <property type="match status" value="1"/>
</dbReference>
<dbReference type="Gene3D" id="2.40.37.10">
    <property type="entry name" value="Lyase, Ornithine Decarboxylase, Chain A, domain 1"/>
    <property type="match status" value="1"/>
</dbReference>
<name>A0A917MLN3_9HYPH</name>
<evidence type="ECO:0000256" key="6">
    <source>
        <dbReference type="NCBIfam" id="TIGR01048"/>
    </source>
</evidence>
<keyword evidence="4 5" id="KW-0456">Lyase</keyword>
<comment type="similarity">
    <text evidence="5">Belongs to the Orn/Lys/Arg decarboxylase class-II family. LysA subfamily.</text>
</comment>
<dbReference type="Proteomes" id="UP000603912">
    <property type="component" value="Unassembled WGS sequence"/>
</dbReference>
<evidence type="ECO:0000256" key="7">
    <source>
        <dbReference type="PIRSR" id="PIRSR600183-50"/>
    </source>
</evidence>
<evidence type="ECO:0000313" key="12">
    <source>
        <dbReference type="Proteomes" id="UP000603912"/>
    </source>
</evidence>
<dbReference type="PROSITE" id="PS00878">
    <property type="entry name" value="ODR_DC_2_1"/>
    <property type="match status" value="1"/>
</dbReference>
<feature type="active site" description="Proton donor" evidence="7">
    <location>
        <position position="345"/>
    </location>
</feature>
<feature type="domain" description="Orn/DAP/Arg decarboxylase 2 N-terminal" evidence="10">
    <location>
        <begin position="35"/>
        <end position="281"/>
    </location>
</feature>
<feature type="binding site" evidence="5">
    <location>
        <position position="239"/>
    </location>
    <ligand>
        <name>pyridoxal 5'-phosphate</name>
        <dbReference type="ChEBI" id="CHEBI:597326"/>
    </ligand>
</feature>
<comment type="pathway">
    <text evidence="5 8">Amino-acid biosynthesis; L-lysine biosynthesis via DAP pathway; L-lysine from DL-2,6-diaminopimelate: step 1/1.</text>
</comment>
<evidence type="ECO:0000256" key="3">
    <source>
        <dbReference type="ARBA" id="ARBA00022898"/>
    </source>
</evidence>
<dbReference type="EMBL" id="BMES01000003">
    <property type="protein sequence ID" value="GGH31092.1"/>
    <property type="molecule type" value="Genomic_DNA"/>
</dbReference>
<feature type="binding site" evidence="5">
    <location>
        <position position="314"/>
    </location>
    <ligand>
        <name>substrate</name>
    </ligand>
</feature>
<feature type="binding site" evidence="5">
    <location>
        <position position="318"/>
    </location>
    <ligand>
        <name>substrate</name>
    </ligand>
</feature>
<dbReference type="HAMAP" id="MF_02120">
    <property type="entry name" value="LysA"/>
    <property type="match status" value="1"/>
</dbReference>
<feature type="domain" description="Orn/DAP/Arg decarboxylase 2 C-terminal" evidence="9">
    <location>
        <begin position="29"/>
        <end position="372"/>
    </location>
</feature>
<comment type="cofactor">
    <cofactor evidence="1 5 7 8">
        <name>pyridoxal 5'-phosphate</name>
        <dbReference type="ChEBI" id="CHEBI:597326"/>
    </cofactor>
</comment>
<dbReference type="SUPFAM" id="SSF50621">
    <property type="entry name" value="Alanine racemase C-terminal domain-like"/>
    <property type="match status" value="1"/>
</dbReference>
<keyword evidence="3 5" id="KW-0663">Pyridoxal phosphate</keyword>
<dbReference type="SUPFAM" id="SSF51419">
    <property type="entry name" value="PLP-binding barrel"/>
    <property type="match status" value="1"/>
</dbReference>
<dbReference type="GO" id="GO:0030170">
    <property type="term" value="F:pyridoxal phosphate binding"/>
    <property type="evidence" value="ECO:0007669"/>
    <property type="project" value="UniProtKB-UniRule"/>
</dbReference>
<feature type="binding site" evidence="5">
    <location>
        <position position="374"/>
    </location>
    <ligand>
        <name>substrate</name>
    </ligand>
</feature>
<keyword evidence="2 5" id="KW-0210">Decarboxylase</keyword>
<feature type="binding site" evidence="5">
    <location>
        <position position="374"/>
    </location>
    <ligand>
        <name>pyridoxal 5'-phosphate</name>
        <dbReference type="ChEBI" id="CHEBI:597326"/>
    </ligand>
</feature>
<dbReference type="EC" id="4.1.1.20" evidence="5 6"/>
<sequence length="422" mass="45627">MHHFDYRDGVMHAEGVDLRRIADEVGTPFYCYSTATLERHYRVFAEAFADAPSLVCYAMKANSNQAVLKTLARLGAGMDVVSEGELRRARAAGVPGSRITFSGVGKTPREMAYGLEQEILCFNVESEPELEALSAVATQLGKTAHIALRVNPDVDAKTHHKISTGKSGDKFGIPISRAREVYARAAKLPGLKVSGVDMHIGSQITDMQPFDDAFALLADFVRGLRADGHAIDHVDLGGGLGIPYRENNNPPPLPLDYAAIVKRHTRDLDCTLVFEPGRLIVGNAGILVTSVIYVKQGDGKTFVIADAAMNDLIRPTLYEAHHDIKPVVPDPDAPRITADVVGPVCESGDYLALDREMAEPRPGDLLAVMTAGAYGAAQAGTYNSRRLIPEVLVSGADYAVVRPRQTYEELIGLDRLPAWLAG</sequence>
<evidence type="ECO:0000256" key="5">
    <source>
        <dbReference type="HAMAP-Rule" id="MF_02120"/>
    </source>
</evidence>
<evidence type="ECO:0000256" key="2">
    <source>
        <dbReference type="ARBA" id="ARBA00022793"/>
    </source>
</evidence>
<dbReference type="InterPro" id="IPR022653">
    <property type="entry name" value="De-COase2_pyr-phos_BS"/>
</dbReference>
<dbReference type="InterPro" id="IPR009006">
    <property type="entry name" value="Ala_racemase/Decarboxylase_C"/>
</dbReference>
<keyword evidence="5" id="KW-0028">Amino-acid biosynthesis</keyword>
<keyword evidence="5 8" id="KW-0457">Lysine biosynthesis</keyword>
<evidence type="ECO:0000256" key="8">
    <source>
        <dbReference type="RuleBase" id="RU003738"/>
    </source>
</evidence>
<organism evidence="11 12">
    <name type="scientific">Alsobacter metallidurans</name>
    <dbReference type="NCBI Taxonomy" id="340221"/>
    <lineage>
        <taxon>Bacteria</taxon>
        <taxon>Pseudomonadati</taxon>
        <taxon>Pseudomonadota</taxon>
        <taxon>Alphaproteobacteria</taxon>
        <taxon>Hyphomicrobiales</taxon>
        <taxon>Alsobacteraceae</taxon>
        <taxon>Alsobacter</taxon>
    </lineage>
</organism>
<dbReference type="InterPro" id="IPR022657">
    <property type="entry name" value="De-COase2_CS"/>
</dbReference>
<dbReference type="InterPro" id="IPR029066">
    <property type="entry name" value="PLP-binding_barrel"/>
</dbReference>